<keyword evidence="2" id="KW-1185">Reference proteome</keyword>
<sequence length="314" mass="36206">MPYTPYFPSRQSMAAQIYPGRSAHQLKKRLLFMGRSLFYSTLYQRTLALFSPPGLQLVLHRHARAVEKIFKPYLMAKFSPQQRHTMLARHYWLLMQLWSRPALALYLERGLTLCRFDGADGRCVEVRLEYIPQFQREGELTLVMRMDGERFYSVTFSLTQNEQGQTGLFIGCLQGPGKDSPFNEDDIRALTRHCFGVRPKVLALALLGMVAEAWHCRFIQAVSNQGHIFSSRRYQRKSKVKTDYDALWAECGGEAIDANLWALPVSLPRKPLEEVASKKRSQYRQRYQWLDALAVELTQGLSDVARLGTLHREG</sequence>
<protein>
    <recommendedName>
        <fullName evidence="3">DUF535 domain-containing protein</fullName>
    </recommendedName>
</protein>
<dbReference type="PANTHER" id="PTHR38785">
    <property type="entry name" value="HOMOLOG OF VIRK"/>
    <property type="match status" value="1"/>
</dbReference>
<dbReference type="Pfam" id="PF04393">
    <property type="entry name" value="DUF535"/>
    <property type="match status" value="1"/>
</dbReference>
<gene>
    <name evidence="1" type="ORF">EDC28_101433</name>
</gene>
<evidence type="ECO:0000313" key="1">
    <source>
        <dbReference type="EMBL" id="ROQ30741.1"/>
    </source>
</evidence>
<dbReference type="InterPro" id="IPR007488">
    <property type="entry name" value="DUF535"/>
</dbReference>
<evidence type="ECO:0008006" key="3">
    <source>
        <dbReference type="Google" id="ProtNLM"/>
    </source>
</evidence>
<name>A0A3N1PUE7_9GAMM</name>
<organism evidence="1 2">
    <name type="scientific">Gallaecimonas pentaromativorans</name>
    <dbReference type="NCBI Taxonomy" id="584787"/>
    <lineage>
        <taxon>Bacteria</taxon>
        <taxon>Pseudomonadati</taxon>
        <taxon>Pseudomonadota</taxon>
        <taxon>Gammaproteobacteria</taxon>
        <taxon>Enterobacterales</taxon>
        <taxon>Gallaecimonadaceae</taxon>
        <taxon>Gallaecimonas</taxon>
    </lineage>
</organism>
<dbReference type="EMBL" id="RJUL01000001">
    <property type="protein sequence ID" value="ROQ30741.1"/>
    <property type="molecule type" value="Genomic_DNA"/>
</dbReference>
<comment type="caution">
    <text evidence="1">The sequence shown here is derived from an EMBL/GenBank/DDBJ whole genome shotgun (WGS) entry which is preliminary data.</text>
</comment>
<dbReference type="AlphaFoldDB" id="A0A3N1PUE7"/>
<dbReference type="STRING" id="584787.GCA_001247655_03668"/>
<dbReference type="RefSeq" id="WP_123420506.1">
    <property type="nucleotide sequence ID" value="NZ_RJUL01000001.1"/>
</dbReference>
<dbReference type="PANTHER" id="PTHR38785:SF1">
    <property type="entry name" value="HOMOLOG OF VIRK"/>
    <property type="match status" value="1"/>
</dbReference>
<dbReference type="Proteomes" id="UP000268033">
    <property type="component" value="Unassembled WGS sequence"/>
</dbReference>
<evidence type="ECO:0000313" key="2">
    <source>
        <dbReference type="Proteomes" id="UP000268033"/>
    </source>
</evidence>
<dbReference type="GO" id="GO:0006974">
    <property type="term" value="P:DNA damage response"/>
    <property type="evidence" value="ECO:0007669"/>
    <property type="project" value="TreeGrafter"/>
</dbReference>
<accession>A0A3N1PUE7</accession>
<reference evidence="1 2" key="1">
    <citation type="submission" date="2018-11" db="EMBL/GenBank/DDBJ databases">
        <title>Genomic Encyclopedia of Type Strains, Phase IV (KMG-IV): sequencing the most valuable type-strain genomes for metagenomic binning, comparative biology and taxonomic classification.</title>
        <authorList>
            <person name="Goeker M."/>
        </authorList>
    </citation>
    <scope>NUCLEOTIDE SEQUENCE [LARGE SCALE GENOMIC DNA]</scope>
    <source>
        <strain evidence="1 2">DSM 21945</strain>
    </source>
</reference>
<proteinExistence type="predicted"/>